<dbReference type="Proteomes" id="UP001589854">
    <property type="component" value="Unassembled WGS sequence"/>
</dbReference>
<feature type="domain" description="NlpC/P60" evidence="6">
    <location>
        <begin position="107"/>
        <end position="226"/>
    </location>
</feature>
<evidence type="ECO:0000313" key="8">
    <source>
        <dbReference type="Proteomes" id="UP001589854"/>
    </source>
</evidence>
<sequence length="226" mass="24448">MKKLIASFVLTGALLSSPIVGSAALGDQTLKSGMYHSDVKQLQESLKKKGYFTNKSTTTYFGPITKNSIINFQKANGLKADGIAGTNTYKALGISKQASQPIVKSKSSNATNIVATAKIYLNVPYVWGGMSPKGFDCSGYLNYVFNESVGKTLPRTVADIYKQGVKVSSPQVGDLVFFETYKPGASHAGIYIGNNEFIHSSSSKGVSISSMNNVYWSERYLGTKRY</sequence>
<dbReference type="InterPro" id="IPR000064">
    <property type="entry name" value="NLP_P60_dom"/>
</dbReference>
<organism evidence="7 8">
    <name type="scientific">Metabacillus herbersteinensis</name>
    <dbReference type="NCBI Taxonomy" id="283816"/>
    <lineage>
        <taxon>Bacteria</taxon>
        <taxon>Bacillati</taxon>
        <taxon>Bacillota</taxon>
        <taxon>Bacilli</taxon>
        <taxon>Bacillales</taxon>
        <taxon>Bacillaceae</taxon>
        <taxon>Metabacillus</taxon>
    </lineage>
</organism>
<feature type="signal peptide" evidence="5">
    <location>
        <begin position="1"/>
        <end position="22"/>
    </location>
</feature>
<feature type="chain" id="PRO_5045651709" evidence="5">
    <location>
        <begin position="23"/>
        <end position="226"/>
    </location>
</feature>
<dbReference type="SUPFAM" id="SSF47090">
    <property type="entry name" value="PGBD-like"/>
    <property type="match status" value="1"/>
</dbReference>
<dbReference type="EMBL" id="JBHLVO010000022">
    <property type="protein sequence ID" value="MFC0273645.1"/>
    <property type="molecule type" value="Genomic_DNA"/>
</dbReference>
<dbReference type="PANTHER" id="PTHR47053">
    <property type="entry name" value="MUREIN DD-ENDOPEPTIDASE MEPH-RELATED"/>
    <property type="match status" value="1"/>
</dbReference>
<gene>
    <name evidence="7" type="ORF">ACFFIX_19830</name>
</gene>
<dbReference type="Pfam" id="PF01471">
    <property type="entry name" value="PG_binding_1"/>
    <property type="match status" value="1"/>
</dbReference>
<evidence type="ECO:0000256" key="4">
    <source>
        <dbReference type="ARBA" id="ARBA00022807"/>
    </source>
</evidence>
<name>A0ABV6GIY1_9BACI</name>
<dbReference type="InterPro" id="IPR051202">
    <property type="entry name" value="Peptidase_C40"/>
</dbReference>
<evidence type="ECO:0000256" key="5">
    <source>
        <dbReference type="SAM" id="SignalP"/>
    </source>
</evidence>
<dbReference type="PROSITE" id="PS51935">
    <property type="entry name" value="NLPC_P60"/>
    <property type="match status" value="1"/>
</dbReference>
<reference evidence="7 8" key="1">
    <citation type="submission" date="2024-09" db="EMBL/GenBank/DDBJ databases">
        <authorList>
            <person name="Sun Q."/>
            <person name="Mori K."/>
        </authorList>
    </citation>
    <scope>NUCLEOTIDE SEQUENCE [LARGE SCALE GENOMIC DNA]</scope>
    <source>
        <strain evidence="7 8">CCM 7228</strain>
    </source>
</reference>
<protein>
    <submittedName>
        <fullName evidence="7">NlpC/P60 family protein</fullName>
    </submittedName>
</protein>
<dbReference type="InterPro" id="IPR002477">
    <property type="entry name" value="Peptidoglycan-bd-like"/>
</dbReference>
<dbReference type="Gene3D" id="3.90.1720.10">
    <property type="entry name" value="endopeptidase domain like (from Nostoc punctiforme)"/>
    <property type="match status" value="1"/>
</dbReference>
<dbReference type="PANTHER" id="PTHR47053:SF1">
    <property type="entry name" value="MUREIN DD-ENDOPEPTIDASE MEPH-RELATED"/>
    <property type="match status" value="1"/>
</dbReference>
<evidence type="ECO:0000256" key="1">
    <source>
        <dbReference type="ARBA" id="ARBA00007074"/>
    </source>
</evidence>
<keyword evidence="2" id="KW-0645">Protease</keyword>
<evidence type="ECO:0000259" key="6">
    <source>
        <dbReference type="PROSITE" id="PS51935"/>
    </source>
</evidence>
<keyword evidence="3" id="KW-0378">Hydrolase</keyword>
<keyword evidence="8" id="KW-1185">Reference proteome</keyword>
<dbReference type="InterPro" id="IPR036366">
    <property type="entry name" value="PGBDSf"/>
</dbReference>
<proteinExistence type="inferred from homology"/>
<dbReference type="SUPFAM" id="SSF54001">
    <property type="entry name" value="Cysteine proteinases"/>
    <property type="match status" value="1"/>
</dbReference>
<comment type="caution">
    <text evidence="7">The sequence shown here is derived from an EMBL/GenBank/DDBJ whole genome shotgun (WGS) entry which is preliminary data.</text>
</comment>
<dbReference type="RefSeq" id="WP_378937158.1">
    <property type="nucleotide sequence ID" value="NZ_JBHLVO010000022.1"/>
</dbReference>
<keyword evidence="4" id="KW-0788">Thiol protease</keyword>
<evidence type="ECO:0000256" key="2">
    <source>
        <dbReference type="ARBA" id="ARBA00022670"/>
    </source>
</evidence>
<dbReference type="InterPro" id="IPR038765">
    <property type="entry name" value="Papain-like_cys_pep_sf"/>
</dbReference>
<dbReference type="Gene3D" id="1.10.101.10">
    <property type="entry name" value="PGBD-like superfamily/PGBD"/>
    <property type="match status" value="1"/>
</dbReference>
<evidence type="ECO:0000313" key="7">
    <source>
        <dbReference type="EMBL" id="MFC0273645.1"/>
    </source>
</evidence>
<dbReference type="Pfam" id="PF00877">
    <property type="entry name" value="NLPC_P60"/>
    <property type="match status" value="1"/>
</dbReference>
<evidence type="ECO:0000256" key="3">
    <source>
        <dbReference type="ARBA" id="ARBA00022801"/>
    </source>
</evidence>
<keyword evidence="5" id="KW-0732">Signal</keyword>
<dbReference type="InterPro" id="IPR036365">
    <property type="entry name" value="PGBD-like_sf"/>
</dbReference>
<comment type="similarity">
    <text evidence="1">Belongs to the peptidase C40 family.</text>
</comment>
<accession>A0ABV6GIY1</accession>